<evidence type="ECO:0008006" key="4">
    <source>
        <dbReference type="Google" id="ProtNLM"/>
    </source>
</evidence>
<dbReference type="EMBL" id="BAAAQD010000023">
    <property type="protein sequence ID" value="GAA1553841.1"/>
    <property type="molecule type" value="Genomic_DNA"/>
</dbReference>
<dbReference type="Proteomes" id="UP001501470">
    <property type="component" value="Unassembled WGS sequence"/>
</dbReference>
<evidence type="ECO:0000313" key="3">
    <source>
        <dbReference type="Proteomes" id="UP001501470"/>
    </source>
</evidence>
<gene>
    <name evidence="2" type="ORF">GCM10009827_088270</name>
</gene>
<keyword evidence="3" id="KW-1185">Reference proteome</keyword>
<accession>A0ABN2CCG1</accession>
<feature type="signal peptide" evidence="1">
    <location>
        <begin position="1"/>
        <end position="23"/>
    </location>
</feature>
<dbReference type="PROSITE" id="PS51318">
    <property type="entry name" value="TAT"/>
    <property type="match status" value="1"/>
</dbReference>
<keyword evidence="1" id="KW-0732">Signal</keyword>
<evidence type="ECO:0000256" key="1">
    <source>
        <dbReference type="SAM" id="SignalP"/>
    </source>
</evidence>
<proteinExistence type="predicted"/>
<comment type="caution">
    <text evidence="2">The sequence shown here is derived from an EMBL/GenBank/DDBJ whole genome shotgun (WGS) entry which is preliminary data.</text>
</comment>
<reference evidence="2 3" key="1">
    <citation type="journal article" date="2019" name="Int. J. Syst. Evol. Microbiol.">
        <title>The Global Catalogue of Microorganisms (GCM) 10K type strain sequencing project: providing services to taxonomists for standard genome sequencing and annotation.</title>
        <authorList>
            <consortium name="The Broad Institute Genomics Platform"/>
            <consortium name="The Broad Institute Genome Sequencing Center for Infectious Disease"/>
            <person name="Wu L."/>
            <person name="Ma J."/>
        </authorList>
    </citation>
    <scope>NUCLEOTIDE SEQUENCE [LARGE SCALE GENOMIC DNA]</scope>
    <source>
        <strain evidence="2 3">JCM 15933</strain>
    </source>
</reference>
<organism evidence="2 3">
    <name type="scientific">Dactylosporangium maewongense</name>
    <dbReference type="NCBI Taxonomy" id="634393"/>
    <lineage>
        <taxon>Bacteria</taxon>
        <taxon>Bacillati</taxon>
        <taxon>Actinomycetota</taxon>
        <taxon>Actinomycetes</taxon>
        <taxon>Micromonosporales</taxon>
        <taxon>Micromonosporaceae</taxon>
        <taxon>Dactylosporangium</taxon>
    </lineage>
</organism>
<dbReference type="RefSeq" id="WP_344510085.1">
    <property type="nucleotide sequence ID" value="NZ_BAAAQD010000023.1"/>
</dbReference>
<evidence type="ECO:0000313" key="2">
    <source>
        <dbReference type="EMBL" id="GAA1553841.1"/>
    </source>
</evidence>
<name>A0ABN2CCG1_9ACTN</name>
<dbReference type="InterPro" id="IPR006311">
    <property type="entry name" value="TAT_signal"/>
</dbReference>
<sequence length="142" mass="14643">MTQRFRRVLARLALGVVAATAGAAVGATPAQAFGGETFGCRVSPGTILTWSTNCHNNKPASVYNAGFNVNNLSGTGYTFSWSYTGPVLYVVSGCTSTASGCGLAVANSDAVISVTVTYTQNGQSATKTSNAFIIQYCGNVYC</sequence>
<feature type="chain" id="PRO_5045119432" description="Ig-like domain-containing protein" evidence="1">
    <location>
        <begin position="24"/>
        <end position="142"/>
    </location>
</feature>
<protein>
    <recommendedName>
        <fullName evidence="4">Ig-like domain-containing protein</fullName>
    </recommendedName>
</protein>